<sequence length="46" mass="5657">MEKMIRTHTMWMTVSEYNTYANTKREPNKIRVQDKPVVVRTHIFFK</sequence>
<reference evidence="1" key="1">
    <citation type="journal article" date="2020" name="Nature">
        <title>Giant virus diversity and host interactions through global metagenomics.</title>
        <authorList>
            <person name="Schulz F."/>
            <person name="Roux S."/>
            <person name="Paez-Espino D."/>
            <person name="Jungbluth S."/>
            <person name="Walsh D.A."/>
            <person name="Denef V.J."/>
            <person name="McMahon K.D."/>
            <person name="Konstantinidis K.T."/>
            <person name="Eloe-Fadrosh E.A."/>
            <person name="Kyrpides N.C."/>
            <person name="Woyke T."/>
        </authorList>
    </citation>
    <scope>NUCLEOTIDE SEQUENCE</scope>
    <source>
        <strain evidence="1">GVMAG-M-3300025880-76</strain>
    </source>
</reference>
<protein>
    <submittedName>
        <fullName evidence="1">Uncharacterized protein</fullName>
    </submittedName>
</protein>
<accession>A0A6C0J9R5</accession>
<name>A0A6C0J9R5_9ZZZZ</name>
<dbReference type="EMBL" id="MN740360">
    <property type="protein sequence ID" value="QHU02535.1"/>
    <property type="molecule type" value="Genomic_DNA"/>
</dbReference>
<organism evidence="1">
    <name type="scientific">viral metagenome</name>
    <dbReference type="NCBI Taxonomy" id="1070528"/>
    <lineage>
        <taxon>unclassified sequences</taxon>
        <taxon>metagenomes</taxon>
        <taxon>organismal metagenomes</taxon>
    </lineage>
</organism>
<evidence type="ECO:0000313" key="1">
    <source>
        <dbReference type="EMBL" id="QHU02535.1"/>
    </source>
</evidence>
<proteinExistence type="predicted"/>
<dbReference type="AlphaFoldDB" id="A0A6C0J9R5"/>